<protein>
    <recommendedName>
        <fullName evidence="3">Glycosyltransferase subfamily 4-like N-terminal domain-containing protein</fullName>
    </recommendedName>
</protein>
<dbReference type="Pfam" id="PF13439">
    <property type="entry name" value="Glyco_transf_4"/>
    <property type="match status" value="1"/>
</dbReference>
<evidence type="ECO:0000256" key="1">
    <source>
        <dbReference type="ARBA" id="ARBA00022676"/>
    </source>
</evidence>
<dbReference type="EMBL" id="CADCWC010000335">
    <property type="protein sequence ID" value="CAA9545224.1"/>
    <property type="molecule type" value="Genomic_DNA"/>
</dbReference>
<dbReference type="Pfam" id="PF13692">
    <property type="entry name" value="Glyco_trans_1_4"/>
    <property type="match status" value="1"/>
</dbReference>
<name>A0A6J4UAB6_9ACTN</name>
<dbReference type="SUPFAM" id="SSF53756">
    <property type="entry name" value="UDP-Glycosyltransferase/glycogen phosphorylase"/>
    <property type="match status" value="1"/>
</dbReference>
<evidence type="ECO:0000259" key="3">
    <source>
        <dbReference type="Pfam" id="PF13439"/>
    </source>
</evidence>
<dbReference type="GO" id="GO:0009103">
    <property type="term" value="P:lipopolysaccharide biosynthetic process"/>
    <property type="evidence" value="ECO:0007669"/>
    <property type="project" value="TreeGrafter"/>
</dbReference>
<keyword evidence="2" id="KW-0808">Transferase</keyword>
<dbReference type="PANTHER" id="PTHR46401">
    <property type="entry name" value="GLYCOSYLTRANSFERASE WBBK-RELATED"/>
    <property type="match status" value="1"/>
</dbReference>
<feature type="non-terminal residue" evidence="4">
    <location>
        <position position="280"/>
    </location>
</feature>
<dbReference type="GO" id="GO:0016757">
    <property type="term" value="F:glycosyltransferase activity"/>
    <property type="evidence" value="ECO:0007669"/>
    <property type="project" value="UniProtKB-KW"/>
</dbReference>
<reference evidence="4" key="1">
    <citation type="submission" date="2020-02" db="EMBL/GenBank/DDBJ databases">
        <authorList>
            <person name="Meier V. D."/>
        </authorList>
    </citation>
    <scope>NUCLEOTIDE SEQUENCE</scope>
    <source>
        <strain evidence="4">AVDCRST_MAG79</strain>
    </source>
</reference>
<dbReference type="InterPro" id="IPR028098">
    <property type="entry name" value="Glyco_trans_4-like_N"/>
</dbReference>
<feature type="domain" description="Glycosyltransferase subfamily 4-like N-terminal" evidence="3">
    <location>
        <begin position="15"/>
        <end position="164"/>
    </location>
</feature>
<evidence type="ECO:0000256" key="2">
    <source>
        <dbReference type="ARBA" id="ARBA00022679"/>
    </source>
</evidence>
<keyword evidence="1" id="KW-0328">Glycosyltransferase</keyword>
<organism evidence="4">
    <name type="scientific">uncultured Thermoleophilia bacterium</name>
    <dbReference type="NCBI Taxonomy" id="1497501"/>
    <lineage>
        <taxon>Bacteria</taxon>
        <taxon>Bacillati</taxon>
        <taxon>Actinomycetota</taxon>
        <taxon>Thermoleophilia</taxon>
        <taxon>environmental samples</taxon>
    </lineage>
</organism>
<sequence length="280" mass="29604">MRVLLDTSLTLRGPSGTGVYLTHLAPALEAAGVEVVEAANGARRAPEGGSGLRAAVNLATDAYWMQRELPRRAREEQVDVVHHPQPTLSRGLAAPPAQVVTVHDLTMVHEPGAVDPRRRRYALLAHRAAARRAHAVIAVSQATADDVHARWGVPVSRIVVARHGPGQEPEIRRPRAPAATHLLYVGDDEPRKNLGLLLAGYALYRAAAGDAALPLVLAGRTEARGQGIRVVARPDAEQLAALYAHAALLVHPSLHEGFGLVALEALSSGVPLLAARTAGV</sequence>
<evidence type="ECO:0000313" key="4">
    <source>
        <dbReference type="EMBL" id="CAA9545224.1"/>
    </source>
</evidence>
<accession>A0A6J4UAB6</accession>
<gene>
    <name evidence="4" type="ORF">AVDCRST_MAG79-2228</name>
</gene>
<dbReference type="Gene3D" id="3.40.50.2000">
    <property type="entry name" value="Glycogen Phosphorylase B"/>
    <property type="match status" value="2"/>
</dbReference>
<dbReference type="PANTHER" id="PTHR46401:SF2">
    <property type="entry name" value="GLYCOSYLTRANSFERASE WBBK-RELATED"/>
    <property type="match status" value="1"/>
</dbReference>
<proteinExistence type="predicted"/>
<dbReference type="AlphaFoldDB" id="A0A6J4UAB6"/>